<keyword evidence="2" id="KW-1185">Reference proteome</keyword>
<reference evidence="1 2" key="1">
    <citation type="journal article" date="2005" name="Nat. Biotechnol.">
        <title>The genome sequence of the ethanologenic bacterium Zymomonas mobilis ZM4.</title>
        <authorList>
            <person name="Seo J.S."/>
            <person name="Chong H."/>
            <person name="Park H.S."/>
            <person name="Yoon K.O."/>
            <person name="Jung C."/>
            <person name="Kim J.J."/>
            <person name="Hong J.H."/>
            <person name="Kim H."/>
            <person name="Kim J.H."/>
            <person name="Kil J.I."/>
            <person name="Park C.J."/>
            <person name="Oh H.M."/>
            <person name="Lee J.S."/>
            <person name="Jin S.J."/>
            <person name="Um H.W."/>
            <person name="Lee H.J."/>
            <person name="Oh S.J."/>
            <person name="Kim J.Y."/>
            <person name="Kang H.L."/>
            <person name="Lee S.Y."/>
            <person name="Lee K.J."/>
            <person name="Kang H.S."/>
        </authorList>
    </citation>
    <scope>NUCLEOTIDE SEQUENCE [LARGE SCALE GENOMIC DNA]</scope>
    <source>
        <strain evidence="2">ATCC 31821 / ZM4 / CP4</strain>
    </source>
</reference>
<dbReference type="AlphaFoldDB" id="D2N0X7"/>
<sequence>MLRAWRNGRRYGLKILSAPSETKGAELLKFGESCKMPIPSQA</sequence>
<dbReference type="Proteomes" id="UP000001173">
    <property type="component" value="Chromosome"/>
</dbReference>
<reference evidence="1 2" key="2">
    <citation type="journal article" date="2009" name="Nat. Biotechnol.">
        <title>Improved genome annotation for Zymomonas mobilis.</title>
        <authorList>
            <person name="Yang S."/>
            <person name="Pappas K.M."/>
            <person name="Hauser L.J."/>
            <person name="Land M.L."/>
            <person name="Chen G.L."/>
            <person name="Hurst G.B."/>
            <person name="Pan C."/>
            <person name="Kouvelis V.N."/>
            <person name="Typas M.A."/>
            <person name="Pelletier D.A."/>
            <person name="Klingeman D.M."/>
            <person name="Chang Y.J."/>
            <person name="Samatova N.F."/>
            <person name="Brown S.D."/>
        </authorList>
    </citation>
    <scope>NUCLEOTIDE SEQUENCE [LARGE SCALE GENOMIC DNA]</scope>
    <source>
        <strain evidence="2">ATCC 31821 / ZM4 / CP4</strain>
    </source>
</reference>
<name>D2N0X7_ZYMMO</name>
<accession>D2N0X7</accession>
<organism evidence="1 2">
    <name type="scientific">Zymomonas mobilis subsp. mobilis (strain ATCC 31821 / ZM4 / CP4)</name>
    <dbReference type="NCBI Taxonomy" id="264203"/>
    <lineage>
        <taxon>Bacteria</taxon>
        <taxon>Pseudomonadati</taxon>
        <taxon>Pseudomonadota</taxon>
        <taxon>Alphaproteobacteria</taxon>
        <taxon>Sphingomonadales</taxon>
        <taxon>Zymomonadaceae</taxon>
        <taxon>Zymomonas</taxon>
    </lineage>
</organism>
<evidence type="ECO:0000313" key="2">
    <source>
        <dbReference type="Proteomes" id="UP000001173"/>
    </source>
</evidence>
<dbReference type="EMBL" id="AE008692">
    <property type="protein sequence ID" value="ADB28979.1"/>
    <property type="molecule type" value="Genomic_DNA"/>
</dbReference>
<dbReference type="KEGG" id="zmo:ZMO2027"/>
<dbReference type="HOGENOM" id="CLU_3260226_0_0_5"/>
<protein>
    <submittedName>
        <fullName evidence="1">Uncharacterized protein</fullName>
    </submittedName>
</protein>
<gene>
    <name evidence="1" type="ordered locus">ZMO2027</name>
</gene>
<evidence type="ECO:0000313" key="1">
    <source>
        <dbReference type="EMBL" id="ADB28979.1"/>
    </source>
</evidence>
<proteinExistence type="predicted"/>